<dbReference type="EMBL" id="OZ034814">
    <property type="protein sequence ID" value="CAL1359917.1"/>
    <property type="molecule type" value="Genomic_DNA"/>
</dbReference>
<dbReference type="Proteomes" id="UP001497516">
    <property type="component" value="Chromosome 10"/>
</dbReference>
<reference evidence="1 2" key="1">
    <citation type="submission" date="2024-04" db="EMBL/GenBank/DDBJ databases">
        <authorList>
            <person name="Fracassetti M."/>
        </authorList>
    </citation>
    <scope>NUCLEOTIDE SEQUENCE [LARGE SCALE GENOMIC DNA]</scope>
</reference>
<sequence>MIVEEDYGSAGIGFRSRLLPSPLNYASPLVERNLVHWVLNRLFGSCGGGLFNRKELAEGTRCCEPGDGTNWHCQEIEQEIHKVIPCFSTQDPLIVFVDYQLHAEASICSRCHRTNESTGNQVKILSMSSGGRLGKSGGECWSTFRRMGFDGSDSIKKKSAEECAQEEKPSASEESVRRRDFDGGILIAVAEILPFCVAGGGSSSSGGGV</sequence>
<name>A0AAV2CU01_9ROSI</name>
<gene>
    <name evidence="1" type="ORF">LTRI10_LOCUS7382</name>
</gene>
<evidence type="ECO:0000313" key="2">
    <source>
        <dbReference type="Proteomes" id="UP001497516"/>
    </source>
</evidence>
<proteinExistence type="predicted"/>
<dbReference type="AlphaFoldDB" id="A0AAV2CU01"/>
<evidence type="ECO:0000313" key="1">
    <source>
        <dbReference type="EMBL" id="CAL1359917.1"/>
    </source>
</evidence>
<organism evidence="1 2">
    <name type="scientific">Linum trigynum</name>
    <dbReference type="NCBI Taxonomy" id="586398"/>
    <lineage>
        <taxon>Eukaryota</taxon>
        <taxon>Viridiplantae</taxon>
        <taxon>Streptophyta</taxon>
        <taxon>Embryophyta</taxon>
        <taxon>Tracheophyta</taxon>
        <taxon>Spermatophyta</taxon>
        <taxon>Magnoliopsida</taxon>
        <taxon>eudicotyledons</taxon>
        <taxon>Gunneridae</taxon>
        <taxon>Pentapetalae</taxon>
        <taxon>rosids</taxon>
        <taxon>fabids</taxon>
        <taxon>Malpighiales</taxon>
        <taxon>Linaceae</taxon>
        <taxon>Linum</taxon>
    </lineage>
</organism>
<keyword evidence="2" id="KW-1185">Reference proteome</keyword>
<protein>
    <submittedName>
        <fullName evidence="1">Uncharacterized protein</fullName>
    </submittedName>
</protein>
<accession>A0AAV2CU01</accession>